<evidence type="ECO:0000259" key="7">
    <source>
        <dbReference type="SMART" id="SM00014"/>
    </source>
</evidence>
<dbReference type="AlphaFoldDB" id="M3DEQ0"/>
<evidence type="ECO:0000256" key="5">
    <source>
        <dbReference type="ARBA" id="ARBA00023136"/>
    </source>
</evidence>
<dbReference type="Proteomes" id="UP000016931">
    <property type="component" value="Unassembled WGS sequence"/>
</dbReference>
<feature type="transmembrane region" description="Helical" evidence="6">
    <location>
        <begin position="263"/>
        <end position="284"/>
    </location>
</feature>
<comment type="similarity">
    <text evidence="2">Belongs to the PA-phosphatase related phosphoesterase family.</text>
</comment>
<keyword evidence="4 6" id="KW-1133">Transmembrane helix</keyword>
<dbReference type="GO" id="GO:0006644">
    <property type="term" value="P:phospholipid metabolic process"/>
    <property type="evidence" value="ECO:0007669"/>
    <property type="project" value="InterPro"/>
</dbReference>
<feature type="transmembrane region" description="Helical" evidence="6">
    <location>
        <begin position="45"/>
        <end position="64"/>
    </location>
</feature>
<dbReference type="HOGENOM" id="CLU_021458_0_0_1"/>
<dbReference type="Gene3D" id="1.20.144.10">
    <property type="entry name" value="Phosphatidic acid phosphatase type 2/haloperoxidase"/>
    <property type="match status" value="1"/>
</dbReference>
<feature type="transmembrane region" description="Helical" evidence="6">
    <location>
        <begin position="205"/>
        <end position="223"/>
    </location>
</feature>
<dbReference type="OrthoDB" id="10030083at2759"/>
<organism evidence="8 9">
    <name type="scientific">Sphaerulina musiva (strain SO2202)</name>
    <name type="common">Poplar stem canker fungus</name>
    <name type="synonym">Septoria musiva</name>
    <dbReference type="NCBI Taxonomy" id="692275"/>
    <lineage>
        <taxon>Eukaryota</taxon>
        <taxon>Fungi</taxon>
        <taxon>Dikarya</taxon>
        <taxon>Ascomycota</taxon>
        <taxon>Pezizomycotina</taxon>
        <taxon>Dothideomycetes</taxon>
        <taxon>Dothideomycetidae</taxon>
        <taxon>Mycosphaerellales</taxon>
        <taxon>Mycosphaerellaceae</taxon>
        <taxon>Sphaerulina</taxon>
    </lineage>
</organism>
<feature type="transmembrane region" description="Helical" evidence="6">
    <location>
        <begin position="235"/>
        <end position="257"/>
    </location>
</feature>
<feature type="domain" description="Phosphatidic acid phosphatase type 2/haloperoxidase" evidence="7">
    <location>
        <begin position="132"/>
        <end position="281"/>
    </location>
</feature>
<evidence type="ECO:0000256" key="4">
    <source>
        <dbReference type="ARBA" id="ARBA00022989"/>
    </source>
</evidence>
<evidence type="ECO:0000256" key="3">
    <source>
        <dbReference type="ARBA" id="ARBA00022692"/>
    </source>
</evidence>
<comment type="subcellular location">
    <subcellularLocation>
        <location evidence="1">Membrane</location>
        <topology evidence="1">Multi-pass membrane protein</topology>
    </subcellularLocation>
</comment>
<dbReference type="RefSeq" id="XP_016764110.1">
    <property type="nucleotide sequence ID" value="XM_016908677.1"/>
</dbReference>
<keyword evidence="8" id="KW-0575">Peroxidase</keyword>
<name>M3DEQ0_SPHMS</name>
<feature type="transmembrane region" description="Helical" evidence="6">
    <location>
        <begin position="129"/>
        <end position="152"/>
    </location>
</feature>
<dbReference type="CDD" id="cd03390">
    <property type="entry name" value="PAP2_containing_1_like"/>
    <property type="match status" value="1"/>
</dbReference>
<feature type="transmembrane region" description="Helical" evidence="6">
    <location>
        <begin position="96"/>
        <end position="117"/>
    </location>
</feature>
<evidence type="ECO:0000256" key="6">
    <source>
        <dbReference type="SAM" id="Phobius"/>
    </source>
</evidence>
<sequence length="379" mass="41546">MSSFGRSNQPAAVTTAAVVDDSHEKHDFDDASLSTRPTFGQWLKLHWRDILTMIAMGAIGLGVYEAPPAPSRSFPVYYPDGDVVFPQYAYPSRHEIIPIWAAALLASLVPILVFLLMQFRIRSFWDVNNAVLGLLYALICAAVFQVFIKWLIGGLRPHFLAVCKPRTPINGAQTGNGFGNIMYDRKVCTGDKHEIDDALESMPSGHTTAAFAGFVFLYLYLNAKLKVWSNYHPAMWKLIVTYMPILGACLIAGSLTIDAYHNWYDLLAGAIIGTIFAFSAYRMVYASVWDFRFNHIPLSRYAPFTYNSQLGPFGGFQDAMWTRQAGWGQGSASVGGAPFDVSNQGGFTAGTSHGNGFGAQQGVSRKPVGISPVAGEQMV</sequence>
<accession>M3DEQ0</accession>
<dbReference type="EMBL" id="KB456261">
    <property type="protein sequence ID" value="EMF15989.1"/>
    <property type="molecule type" value="Genomic_DNA"/>
</dbReference>
<protein>
    <submittedName>
        <fullName evidence="8">Acid phosphatase/Vanadium-dependent haloperoxidase</fullName>
    </submittedName>
</protein>
<gene>
    <name evidence="8" type="ORF">SEPMUDRAFT_37683</name>
</gene>
<evidence type="ECO:0000313" key="8">
    <source>
        <dbReference type="EMBL" id="EMF15989.1"/>
    </source>
</evidence>
<reference evidence="8 9" key="1">
    <citation type="journal article" date="2012" name="PLoS Pathog.">
        <title>Diverse lifestyles and strategies of plant pathogenesis encoded in the genomes of eighteen Dothideomycetes fungi.</title>
        <authorList>
            <person name="Ohm R.A."/>
            <person name="Feau N."/>
            <person name="Henrissat B."/>
            <person name="Schoch C.L."/>
            <person name="Horwitz B.A."/>
            <person name="Barry K.W."/>
            <person name="Condon B.J."/>
            <person name="Copeland A.C."/>
            <person name="Dhillon B."/>
            <person name="Glaser F."/>
            <person name="Hesse C.N."/>
            <person name="Kosti I."/>
            <person name="LaButti K."/>
            <person name="Lindquist E.A."/>
            <person name="Lucas S."/>
            <person name="Salamov A.A."/>
            <person name="Bradshaw R.E."/>
            <person name="Ciuffetti L."/>
            <person name="Hamelin R.C."/>
            <person name="Kema G.H.J."/>
            <person name="Lawrence C."/>
            <person name="Scott J.A."/>
            <person name="Spatafora J.W."/>
            <person name="Turgeon B.G."/>
            <person name="de Wit P.J.G.M."/>
            <person name="Zhong S."/>
            <person name="Goodwin S.B."/>
            <person name="Grigoriev I.V."/>
        </authorList>
    </citation>
    <scope>NUCLEOTIDE SEQUENCE [LARGE SCALE GENOMIC DNA]</scope>
    <source>
        <strain evidence="8 9">SO2202</strain>
    </source>
</reference>
<dbReference type="SUPFAM" id="SSF48317">
    <property type="entry name" value="Acid phosphatase/Vanadium-dependent haloperoxidase"/>
    <property type="match status" value="1"/>
</dbReference>
<keyword evidence="9" id="KW-1185">Reference proteome</keyword>
<dbReference type="GO" id="GO:0008195">
    <property type="term" value="F:phosphatidate phosphatase activity"/>
    <property type="evidence" value="ECO:0007669"/>
    <property type="project" value="TreeGrafter"/>
</dbReference>
<dbReference type="InterPro" id="IPR000326">
    <property type="entry name" value="PAP2/HPO"/>
</dbReference>
<keyword evidence="3 6" id="KW-0812">Transmembrane</keyword>
<dbReference type="InterPro" id="IPR043216">
    <property type="entry name" value="PAP-like"/>
</dbReference>
<dbReference type="GO" id="GO:0004601">
    <property type="term" value="F:peroxidase activity"/>
    <property type="evidence" value="ECO:0007669"/>
    <property type="project" value="UniProtKB-KW"/>
</dbReference>
<keyword evidence="5 6" id="KW-0472">Membrane</keyword>
<dbReference type="PANTHER" id="PTHR10165:SF84">
    <property type="entry name" value="PHOSPHATIDIC ACID PHOSPHATASE BETA"/>
    <property type="match status" value="1"/>
</dbReference>
<dbReference type="OMA" id="RSFWDTN"/>
<dbReference type="InterPro" id="IPR036938">
    <property type="entry name" value="PAP2/HPO_sf"/>
</dbReference>
<dbReference type="STRING" id="692275.M3DEQ0"/>
<dbReference type="eggNOG" id="KOG3030">
    <property type="taxonomic scope" value="Eukaryota"/>
</dbReference>
<dbReference type="GeneID" id="27905814"/>
<evidence type="ECO:0000313" key="9">
    <source>
        <dbReference type="Proteomes" id="UP000016931"/>
    </source>
</evidence>
<dbReference type="FunFam" id="1.20.144.10:FF:000035">
    <property type="entry name" value="Putative Lipid phosphate phosphatase 1"/>
    <property type="match status" value="1"/>
</dbReference>
<dbReference type="GO" id="GO:0016020">
    <property type="term" value="C:membrane"/>
    <property type="evidence" value="ECO:0007669"/>
    <property type="project" value="UniProtKB-SubCell"/>
</dbReference>
<dbReference type="PANTHER" id="PTHR10165">
    <property type="entry name" value="LIPID PHOSPHATE PHOSPHATASE"/>
    <property type="match status" value="1"/>
</dbReference>
<evidence type="ECO:0000256" key="1">
    <source>
        <dbReference type="ARBA" id="ARBA00004141"/>
    </source>
</evidence>
<dbReference type="SMART" id="SM00014">
    <property type="entry name" value="acidPPc"/>
    <property type="match status" value="1"/>
</dbReference>
<keyword evidence="8" id="KW-0560">Oxidoreductase</keyword>
<dbReference type="Pfam" id="PF01569">
    <property type="entry name" value="PAP2"/>
    <property type="match status" value="1"/>
</dbReference>
<evidence type="ECO:0000256" key="2">
    <source>
        <dbReference type="ARBA" id="ARBA00008816"/>
    </source>
</evidence>
<dbReference type="GO" id="GO:0046839">
    <property type="term" value="P:phospholipid dephosphorylation"/>
    <property type="evidence" value="ECO:0007669"/>
    <property type="project" value="TreeGrafter"/>
</dbReference>
<proteinExistence type="inferred from homology"/>